<dbReference type="InterPro" id="IPR008949">
    <property type="entry name" value="Isoprenoid_synthase_dom_sf"/>
</dbReference>
<keyword evidence="1" id="KW-0479">Metal-binding</keyword>
<sequence length="214" mass="25085">MAPQLGRNYSHALELPRHLRMERLEARRFIGEFSRESDQSPYLVELAKLDYNKVQSLHQAELTEISRWWKQLGLVEKLGFSCDRPLECYLWTVGLLPEPKYSNCRIELAKTIAILLVLDDIFDSYGSLDELVLFTDAIQRSVSVLYFRRRYQLKNFVCFLMGDSELVIYYFTKLICYMALYNTTNEVGYNVLKQHGWSVVPHLKRTVNVLLSKS</sequence>
<dbReference type="InterPro" id="IPR050148">
    <property type="entry name" value="Terpene_synthase-like"/>
</dbReference>
<reference evidence="4" key="1">
    <citation type="submission" date="2019-11" db="EMBL/GenBank/DDBJ databases">
        <authorList>
            <person name="Liu Y."/>
            <person name="Hou J."/>
            <person name="Li T.-Q."/>
            <person name="Guan C.-H."/>
            <person name="Wu X."/>
            <person name="Wu H.-Z."/>
            <person name="Ling F."/>
            <person name="Zhang R."/>
            <person name="Shi X.-G."/>
            <person name="Ren J.-P."/>
            <person name="Chen E.-F."/>
            <person name="Sun J.-M."/>
        </authorList>
    </citation>
    <scope>NUCLEOTIDE SEQUENCE</scope>
    <source>
        <strain evidence="4">Adult_tree_wgs_1</strain>
        <tissue evidence="4">Leaves</tissue>
    </source>
</reference>
<dbReference type="Pfam" id="PF03936">
    <property type="entry name" value="Terpene_synth_C"/>
    <property type="match status" value="1"/>
</dbReference>
<evidence type="ECO:0000256" key="1">
    <source>
        <dbReference type="ARBA" id="ARBA00022723"/>
    </source>
</evidence>
<dbReference type="GO" id="GO:0016114">
    <property type="term" value="P:terpenoid biosynthetic process"/>
    <property type="evidence" value="ECO:0007669"/>
    <property type="project" value="InterPro"/>
</dbReference>
<evidence type="ECO:0000256" key="2">
    <source>
        <dbReference type="ARBA" id="ARBA00022842"/>
    </source>
</evidence>
<dbReference type="PANTHER" id="PTHR31225:SF137">
    <property type="entry name" value="TERPENE SYNTHASE 11-RELATED"/>
    <property type="match status" value="1"/>
</dbReference>
<dbReference type="AlphaFoldDB" id="A0A834H0S5"/>
<keyword evidence="5" id="KW-1185">Reference proteome</keyword>
<proteinExistence type="predicted"/>
<evidence type="ECO:0000313" key="4">
    <source>
        <dbReference type="EMBL" id="KAF7145417.1"/>
    </source>
</evidence>
<dbReference type="GO" id="GO:0000287">
    <property type="term" value="F:magnesium ion binding"/>
    <property type="evidence" value="ECO:0007669"/>
    <property type="project" value="InterPro"/>
</dbReference>
<dbReference type="OrthoDB" id="1936865at2759"/>
<accession>A0A834H0S5</accession>
<feature type="domain" description="Terpene synthase metal-binding" evidence="3">
    <location>
        <begin position="70"/>
        <end position="210"/>
    </location>
</feature>
<dbReference type="SUPFAM" id="SSF48576">
    <property type="entry name" value="Terpenoid synthases"/>
    <property type="match status" value="1"/>
</dbReference>
<evidence type="ECO:0000259" key="3">
    <source>
        <dbReference type="Pfam" id="PF03936"/>
    </source>
</evidence>
<dbReference type="PANTHER" id="PTHR31225">
    <property type="entry name" value="OS04G0344100 PROTEIN-RELATED"/>
    <property type="match status" value="1"/>
</dbReference>
<dbReference type="Proteomes" id="UP000626092">
    <property type="component" value="Unassembled WGS sequence"/>
</dbReference>
<name>A0A834H0S5_RHOSS</name>
<dbReference type="EMBL" id="WJXA01000004">
    <property type="protein sequence ID" value="KAF7145417.1"/>
    <property type="molecule type" value="Genomic_DNA"/>
</dbReference>
<evidence type="ECO:0000313" key="5">
    <source>
        <dbReference type="Proteomes" id="UP000626092"/>
    </source>
</evidence>
<gene>
    <name evidence="4" type="ORF">RHSIM_Rhsim04G0059500</name>
</gene>
<dbReference type="Gene3D" id="1.10.600.10">
    <property type="entry name" value="Farnesyl Diphosphate Synthase"/>
    <property type="match status" value="1"/>
</dbReference>
<dbReference type="InterPro" id="IPR005630">
    <property type="entry name" value="Terpene_synthase_metal-bd"/>
</dbReference>
<protein>
    <recommendedName>
        <fullName evidence="3">Terpene synthase metal-binding domain-containing protein</fullName>
    </recommendedName>
</protein>
<comment type="caution">
    <text evidence="4">The sequence shown here is derived from an EMBL/GenBank/DDBJ whole genome shotgun (WGS) entry which is preliminary data.</text>
</comment>
<dbReference type="InterPro" id="IPR036965">
    <property type="entry name" value="Terpene_synth_N_sf"/>
</dbReference>
<organism evidence="4 5">
    <name type="scientific">Rhododendron simsii</name>
    <name type="common">Sims's rhododendron</name>
    <dbReference type="NCBI Taxonomy" id="118357"/>
    <lineage>
        <taxon>Eukaryota</taxon>
        <taxon>Viridiplantae</taxon>
        <taxon>Streptophyta</taxon>
        <taxon>Embryophyta</taxon>
        <taxon>Tracheophyta</taxon>
        <taxon>Spermatophyta</taxon>
        <taxon>Magnoliopsida</taxon>
        <taxon>eudicotyledons</taxon>
        <taxon>Gunneridae</taxon>
        <taxon>Pentapetalae</taxon>
        <taxon>asterids</taxon>
        <taxon>Ericales</taxon>
        <taxon>Ericaceae</taxon>
        <taxon>Ericoideae</taxon>
        <taxon>Rhodoreae</taxon>
        <taxon>Rhododendron</taxon>
    </lineage>
</organism>
<dbReference type="Gene3D" id="1.50.10.130">
    <property type="entry name" value="Terpene synthase, N-terminal domain"/>
    <property type="match status" value="1"/>
</dbReference>
<dbReference type="GO" id="GO:0010333">
    <property type="term" value="F:terpene synthase activity"/>
    <property type="evidence" value="ECO:0007669"/>
    <property type="project" value="InterPro"/>
</dbReference>
<keyword evidence="2" id="KW-0460">Magnesium</keyword>